<comment type="caution">
    <text evidence="2">The sequence shown here is derived from an EMBL/GenBank/DDBJ whole genome shotgun (WGS) entry which is preliminary data.</text>
</comment>
<sequence>MMRNLATNPYKVCICGEYNVGKTALVNRYVTDLFSESYRPTIAACFTAMTVNLNGREVQMNVWDTAGQEKYQSMLPLYLQDANCVFLVVDITKQSSWRYALKWVEQEWNNLNPSPLLIICLNKCDLQPNFDLEEVAEWASQMEIPIVQTSALSGSNVKLLFEKAARMLDISNHRAAVGVNVSGQANSQKCC</sequence>
<dbReference type="Pfam" id="PF00071">
    <property type="entry name" value="Ras"/>
    <property type="match status" value="1"/>
</dbReference>
<evidence type="ECO:0000313" key="2">
    <source>
        <dbReference type="EMBL" id="OHT01680.1"/>
    </source>
</evidence>
<dbReference type="VEuPathDB" id="TrichDB:TRFO_31421"/>
<accession>A0A1J4JTC9</accession>
<proteinExistence type="predicted"/>
<dbReference type="PRINTS" id="PR00449">
    <property type="entry name" value="RASTRNSFRMNG"/>
</dbReference>
<protein>
    <submittedName>
        <fullName evidence="2">Small GTP-binding protein</fullName>
    </submittedName>
</protein>
<name>A0A1J4JTC9_9EUKA</name>
<dbReference type="PROSITE" id="PS51419">
    <property type="entry name" value="RAB"/>
    <property type="match status" value="1"/>
</dbReference>
<dbReference type="RefSeq" id="XP_068354816.1">
    <property type="nucleotide sequence ID" value="XM_068507928.1"/>
</dbReference>
<dbReference type="NCBIfam" id="TIGR00231">
    <property type="entry name" value="small_GTP"/>
    <property type="match status" value="1"/>
</dbReference>
<dbReference type="PROSITE" id="PS51421">
    <property type="entry name" value="RAS"/>
    <property type="match status" value="1"/>
</dbReference>
<dbReference type="PANTHER" id="PTHR47978">
    <property type="match status" value="1"/>
</dbReference>
<dbReference type="Proteomes" id="UP000179807">
    <property type="component" value="Unassembled WGS sequence"/>
</dbReference>
<gene>
    <name evidence="2" type="ORF">TRFO_31421</name>
</gene>
<dbReference type="InterPro" id="IPR027417">
    <property type="entry name" value="P-loop_NTPase"/>
</dbReference>
<evidence type="ECO:0000256" key="1">
    <source>
        <dbReference type="ARBA" id="ARBA00022741"/>
    </source>
</evidence>
<dbReference type="SMART" id="SM00174">
    <property type="entry name" value="RHO"/>
    <property type="match status" value="1"/>
</dbReference>
<dbReference type="GO" id="GO:0005525">
    <property type="term" value="F:GTP binding"/>
    <property type="evidence" value="ECO:0007669"/>
    <property type="project" value="InterPro"/>
</dbReference>
<dbReference type="SUPFAM" id="SSF52540">
    <property type="entry name" value="P-loop containing nucleoside triphosphate hydrolases"/>
    <property type="match status" value="1"/>
</dbReference>
<dbReference type="EMBL" id="MLAK01000900">
    <property type="protein sequence ID" value="OHT01680.1"/>
    <property type="molecule type" value="Genomic_DNA"/>
</dbReference>
<dbReference type="SMART" id="SM00175">
    <property type="entry name" value="RAB"/>
    <property type="match status" value="1"/>
</dbReference>
<dbReference type="InterPro" id="IPR005225">
    <property type="entry name" value="Small_GTP-bd"/>
</dbReference>
<dbReference type="FunFam" id="3.40.50.300:FF:001462">
    <property type="entry name" value="Small GTP-binding protein, putative"/>
    <property type="match status" value="1"/>
</dbReference>
<dbReference type="GeneID" id="94842632"/>
<keyword evidence="1" id="KW-0547">Nucleotide-binding</keyword>
<dbReference type="SMART" id="SM00173">
    <property type="entry name" value="RAS"/>
    <property type="match status" value="1"/>
</dbReference>
<evidence type="ECO:0000313" key="3">
    <source>
        <dbReference type="Proteomes" id="UP000179807"/>
    </source>
</evidence>
<dbReference type="InterPro" id="IPR001806">
    <property type="entry name" value="Small_GTPase"/>
</dbReference>
<dbReference type="Gene3D" id="3.40.50.300">
    <property type="entry name" value="P-loop containing nucleotide triphosphate hydrolases"/>
    <property type="match status" value="1"/>
</dbReference>
<organism evidence="2 3">
    <name type="scientific">Tritrichomonas foetus</name>
    <dbReference type="NCBI Taxonomy" id="1144522"/>
    <lineage>
        <taxon>Eukaryota</taxon>
        <taxon>Metamonada</taxon>
        <taxon>Parabasalia</taxon>
        <taxon>Tritrichomonadida</taxon>
        <taxon>Tritrichomonadidae</taxon>
        <taxon>Tritrichomonas</taxon>
    </lineage>
</organism>
<dbReference type="AlphaFoldDB" id="A0A1J4JTC9"/>
<dbReference type="OrthoDB" id="10405574at2759"/>
<reference evidence="2" key="1">
    <citation type="submission" date="2016-10" db="EMBL/GenBank/DDBJ databases">
        <authorList>
            <person name="Benchimol M."/>
            <person name="Almeida L.G."/>
            <person name="Vasconcelos A.T."/>
            <person name="Perreira-Neves A."/>
            <person name="Rosa I.A."/>
            <person name="Tasca T."/>
            <person name="Bogo M.R."/>
            <person name="de Souza W."/>
        </authorList>
    </citation>
    <scope>NUCLEOTIDE SEQUENCE [LARGE SCALE GENOMIC DNA]</scope>
    <source>
        <strain evidence="2">K</strain>
    </source>
</reference>
<dbReference type="CDD" id="cd00154">
    <property type="entry name" value="Rab"/>
    <property type="match status" value="1"/>
</dbReference>
<keyword evidence="3" id="KW-1185">Reference proteome</keyword>
<dbReference type="GO" id="GO:0003924">
    <property type="term" value="F:GTPase activity"/>
    <property type="evidence" value="ECO:0007669"/>
    <property type="project" value="InterPro"/>
</dbReference>